<dbReference type="PROSITE" id="PS51375">
    <property type="entry name" value="PPR"/>
    <property type="match status" value="1"/>
</dbReference>
<evidence type="ECO:0000313" key="3">
    <source>
        <dbReference type="EMBL" id="PHT94268.1"/>
    </source>
</evidence>
<keyword evidence="1" id="KW-0677">Repeat</keyword>
<protein>
    <recommendedName>
        <fullName evidence="5">Pentatricopeptide repeat-containing protein</fullName>
    </recommendedName>
</protein>
<reference evidence="3 4" key="1">
    <citation type="journal article" date="2014" name="Nat. Genet.">
        <title>Genome sequence of the hot pepper provides insights into the evolution of pungency in Capsicum species.</title>
        <authorList>
            <person name="Kim S."/>
            <person name="Park M."/>
            <person name="Yeom S.I."/>
            <person name="Kim Y.M."/>
            <person name="Lee J.M."/>
            <person name="Lee H.A."/>
            <person name="Seo E."/>
            <person name="Choi J."/>
            <person name="Cheong K."/>
            <person name="Kim K.T."/>
            <person name="Jung K."/>
            <person name="Lee G.W."/>
            <person name="Oh S.K."/>
            <person name="Bae C."/>
            <person name="Kim S.B."/>
            <person name="Lee H.Y."/>
            <person name="Kim S.Y."/>
            <person name="Kim M.S."/>
            <person name="Kang B.C."/>
            <person name="Jo Y.D."/>
            <person name="Yang H.B."/>
            <person name="Jeong H.J."/>
            <person name="Kang W.H."/>
            <person name="Kwon J.K."/>
            <person name="Shin C."/>
            <person name="Lim J.Y."/>
            <person name="Park J.H."/>
            <person name="Huh J.H."/>
            <person name="Kim J.S."/>
            <person name="Kim B.D."/>
            <person name="Cohen O."/>
            <person name="Paran I."/>
            <person name="Suh M.C."/>
            <person name="Lee S.B."/>
            <person name="Kim Y.K."/>
            <person name="Shin Y."/>
            <person name="Noh S.J."/>
            <person name="Park J."/>
            <person name="Seo Y.S."/>
            <person name="Kwon S.Y."/>
            <person name="Kim H.A."/>
            <person name="Park J.M."/>
            <person name="Kim H.J."/>
            <person name="Choi S.B."/>
            <person name="Bosland P.W."/>
            <person name="Reeves G."/>
            <person name="Jo S.H."/>
            <person name="Lee B.W."/>
            <person name="Cho H.T."/>
            <person name="Choi H.S."/>
            <person name="Lee M.S."/>
            <person name="Yu Y."/>
            <person name="Do Choi Y."/>
            <person name="Park B.S."/>
            <person name="van Deynze A."/>
            <person name="Ashrafi H."/>
            <person name="Hill T."/>
            <person name="Kim W.T."/>
            <person name="Pai H.S."/>
            <person name="Ahn H.K."/>
            <person name="Yeam I."/>
            <person name="Giovannoni J.J."/>
            <person name="Rose J.K."/>
            <person name="Sorensen I."/>
            <person name="Lee S.J."/>
            <person name="Kim R.W."/>
            <person name="Choi I.Y."/>
            <person name="Choi B.S."/>
            <person name="Lim J.S."/>
            <person name="Lee Y.H."/>
            <person name="Choi D."/>
        </authorList>
    </citation>
    <scope>NUCLEOTIDE SEQUENCE [LARGE SCALE GENOMIC DNA]</scope>
    <source>
        <strain evidence="4">cv. CM334</strain>
    </source>
</reference>
<comment type="caution">
    <text evidence="3">The sequence shown here is derived from an EMBL/GenBank/DDBJ whole genome shotgun (WGS) entry which is preliminary data.</text>
</comment>
<reference evidence="3 4" key="2">
    <citation type="journal article" date="2017" name="Genome Biol.">
        <title>New reference genome sequences of hot pepper reveal the massive evolution of plant disease-resistance genes by retroduplication.</title>
        <authorList>
            <person name="Kim S."/>
            <person name="Park J."/>
            <person name="Yeom S.I."/>
            <person name="Kim Y.M."/>
            <person name="Seo E."/>
            <person name="Kim K.T."/>
            <person name="Kim M.S."/>
            <person name="Lee J.M."/>
            <person name="Cheong K."/>
            <person name="Shin H.S."/>
            <person name="Kim S.B."/>
            <person name="Han K."/>
            <person name="Lee J."/>
            <person name="Park M."/>
            <person name="Lee H.A."/>
            <person name="Lee H.Y."/>
            <person name="Lee Y."/>
            <person name="Oh S."/>
            <person name="Lee J.H."/>
            <person name="Choi E."/>
            <person name="Choi E."/>
            <person name="Lee S.E."/>
            <person name="Jeon J."/>
            <person name="Kim H."/>
            <person name="Choi G."/>
            <person name="Song H."/>
            <person name="Lee J."/>
            <person name="Lee S.C."/>
            <person name="Kwon J.K."/>
            <person name="Lee H.Y."/>
            <person name="Koo N."/>
            <person name="Hong Y."/>
            <person name="Kim R.W."/>
            <person name="Kang W.H."/>
            <person name="Huh J.H."/>
            <person name="Kang B.C."/>
            <person name="Yang T.J."/>
            <person name="Lee Y.H."/>
            <person name="Bennetzen J.L."/>
            <person name="Choi D."/>
        </authorList>
    </citation>
    <scope>NUCLEOTIDE SEQUENCE [LARGE SCALE GENOMIC DNA]</scope>
    <source>
        <strain evidence="4">cv. CM334</strain>
    </source>
</reference>
<dbReference type="Proteomes" id="UP000222542">
    <property type="component" value="Unassembled WGS sequence"/>
</dbReference>
<evidence type="ECO:0000313" key="4">
    <source>
        <dbReference type="Proteomes" id="UP000222542"/>
    </source>
</evidence>
<gene>
    <name evidence="3" type="ORF">T459_02150</name>
</gene>
<dbReference type="InterPro" id="IPR002885">
    <property type="entry name" value="PPR_rpt"/>
</dbReference>
<dbReference type="InterPro" id="IPR011990">
    <property type="entry name" value="TPR-like_helical_dom_sf"/>
</dbReference>
<name>A0A2G3AJA0_CAPAN</name>
<dbReference type="STRING" id="4072.A0A2G3AJA0"/>
<dbReference type="AlphaFoldDB" id="A0A2G3AJA0"/>
<keyword evidence="4" id="KW-1185">Reference proteome</keyword>
<dbReference type="NCBIfam" id="TIGR00756">
    <property type="entry name" value="PPR"/>
    <property type="match status" value="1"/>
</dbReference>
<dbReference type="Gene3D" id="1.25.40.10">
    <property type="entry name" value="Tetratricopeptide repeat domain"/>
    <property type="match status" value="1"/>
</dbReference>
<evidence type="ECO:0008006" key="5">
    <source>
        <dbReference type="Google" id="ProtNLM"/>
    </source>
</evidence>
<accession>A0A2G3AJA0</accession>
<feature type="repeat" description="PPR" evidence="2">
    <location>
        <begin position="5"/>
        <end position="39"/>
    </location>
</feature>
<sequence length="78" mass="9171">MEVKDVVSWNALVIGYSQIERFDKALELLERMREEEIELNVITWSVVILGYAQRDLAVFSSGREVSRVFEDHRRVESQ</sequence>
<organism evidence="3 4">
    <name type="scientific">Capsicum annuum</name>
    <name type="common">Capsicum pepper</name>
    <dbReference type="NCBI Taxonomy" id="4072"/>
    <lineage>
        <taxon>Eukaryota</taxon>
        <taxon>Viridiplantae</taxon>
        <taxon>Streptophyta</taxon>
        <taxon>Embryophyta</taxon>
        <taxon>Tracheophyta</taxon>
        <taxon>Spermatophyta</taxon>
        <taxon>Magnoliopsida</taxon>
        <taxon>eudicotyledons</taxon>
        <taxon>Gunneridae</taxon>
        <taxon>Pentapetalae</taxon>
        <taxon>asterids</taxon>
        <taxon>lamiids</taxon>
        <taxon>Solanales</taxon>
        <taxon>Solanaceae</taxon>
        <taxon>Solanoideae</taxon>
        <taxon>Capsiceae</taxon>
        <taxon>Capsicum</taxon>
    </lineage>
</organism>
<evidence type="ECO:0000256" key="2">
    <source>
        <dbReference type="PROSITE-ProRule" id="PRU00708"/>
    </source>
</evidence>
<proteinExistence type="predicted"/>
<evidence type="ECO:0000256" key="1">
    <source>
        <dbReference type="ARBA" id="ARBA00022737"/>
    </source>
</evidence>
<dbReference type="Pfam" id="PF13041">
    <property type="entry name" value="PPR_2"/>
    <property type="match status" value="1"/>
</dbReference>
<dbReference type="EMBL" id="AYRZ02000001">
    <property type="protein sequence ID" value="PHT94268.1"/>
    <property type="molecule type" value="Genomic_DNA"/>
</dbReference>
<dbReference type="Gramene" id="PHT94268">
    <property type="protein sequence ID" value="PHT94268"/>
    <property type="gene ID" value="T459_02150"/>
</dbReference>